<name>A0A9N9ZZ36_BEMTA</name>
<feature type="compositionally biased region" description="Basic and acidic residues" evidence="10">
    <location>
        <begin position="268"/>
        <end position="281"/>
    </location>
</feature>
<dbReference type="CDD" id="cd13761">
    <property type="entry name" value="TGF_beta_BMP5_like"/>
    <property type="match status" value="1"/>
</dbReference>
<evidence type="ECO:0000256" key="7">
    <source>
        <dbReference type="ARBA" id="ARBA00023157"/>
    </source>
</evidence>
<feature type="chain" id="PRO_5040357304" description="TGF-beta family profile domain-containing protein" evidence="11">
    <location>
        <begin position="19"/>
        <end position="411"/>
    </location>
</feature>
<dbReference type="GO" id="GO:0008083">
    <property type="term" value="F:growth factor activity"/>
    <property type="evidence" value="ECO:0007669"/>
    <property type="project" value="UniProtKB-KW"/>
</dbReference>
<gene>
    <name evidence="13" type="ORF">BEMITA_LOCUS363</name>
</gene>
<dbReference type="EMBL" id="OU963862">
    <property type="protein sequence ID" value="CAH0380629.1"/>
    <property type="molecule type" value="Genomic_DNA"/>
</dbReference>
<evidence type="ECO:0000256" key="6">
    <source>
        <dbReference type="ARBA" id="ARBA00023030"/>
    </source>
</evidence>
<comment type="subcellular location">
    <subcellularLocation>
        <location evidence="1">Secreted</location>
    </subcellularLocation>
</comment>
<dbReference type="KEGG" id="btab:109036141"/>
<evidence type="ECO:0000256" key="5">
    <source>
        <dbReference type="ARBA" id="ARBA00022729"/>
    </source>
</evidence>
<keyword evidence="4" id="KW-0964">Secreted</keyword>
<dbReference type="GO" id="GO:0032502">
    <property type="term" value="P:developmental process"/>
    <property type="evidence" value="ECO:0007669"/>
    <property type="project" value="UniProtKB-ARBA"/>
</dbReference>
<dbReference type="Pfam" id="PF00019">
    <property type="entry name" value="TGF_beta"/>
    <property type="match status" value="1"/>
</dbReference>
<dbReference type="InterPro" id="IPR015615">
    <property type="entry name" value="TGF-beta-rel"/>
</dbReference>
<dbReference type="GO" id="GO:0005125">
    <property type="term" value="F:cytokine activity"/>
    <property type="evidence" value="ECO:0007669"/>
    <property type="project" value="UniProtKB-KW"/>
</dbReference>
<accession>A0A9N9ZZ36</accession>
<dbReference type="PANTHER" id="PTHR11848:SF310">
    <property type="entry name" value="PROTEIN 60A-RELATED"/>
    <property type="match status" value="1"/>
</dbReference>
<evidence type="ECO:0000256" key="11">
    <source>
        <dbReference type="SAM" id="SignalP"/>
    </source>
</evidence>
<evidence type="ECO:0000256" key="9">
    <source>
        <dbReference type="RuleBase" id="RU000354"/>
    </source>
</evidence>
<evidence type="ECO:0000313" key="13">
    <source>
        <dbReference type="EMBL" id="CAH0380629.1"/>
    </source>
</evidence>
<dbReference type="OrthoDB" id="5987191at2759"/>
<dbReference type="SUPFAM" id="SSF57501">
    <property type="entry name" value="Cystine-knot cytokines"/>
    <property type="match status" value="1"/>
</dbReference>
<evidence type="ECO:0000256" key="4">
    <source>
        <dbReference type="ARBA" id="ARBA00022525"/>
    </source>
</evidence>
<keyword evidence="3" id="KW-0202">Cytokine</keyword>
<keyword evidence="6 9" id="KW-0339">Growth factor</keyword>
<feature type="domain" description="TGF-beta family profile" evidence="12">
    <location>
        <begin position="281"/>
        <end position="411"/>
    </location>
</feature>
<evidence type="ECO:0000256" key="1">
    <source>
        <dbReference type="ARBA" id="ARBA00004613"/>
    </source>
</evidence>
<protein>
    <recommendedName>
        <fullName evidence="12">TGF-beta family profile domain-containing protein</fullName>
    </recommendedName>
</protein>
<feature type="signal peptide" evidence="11">
    <location>
        <begin position="1"/>
        <end position="18"/>
    </location>
</feature>
<dbReference type="Proteomes" id="UP001152759">
    <property type="component" value="Chromosome 1"/>
</dbReference>
<dbReference type="Gene3D" id="2.10.90.10">
    <property type="entry name" value="Cystine-knot cytokines"/>
    <property type="match status" value="1"/>
</dbReference>
<reference evidence="13" key="1">
    <citation type="submission" date="2021-12" db="EMBL/GenBank/DDBJ databases">
        <authorList>
            <person name="King R."/>
        </authorList>
    </citation>
    <scope>NUCLEOTIDE SEQUENCE</scope>
</reference>
<dbReference type="InterPro" id="IPR029034">
    <property type="entry name" value="Cystine-knot_cytokine"/>
</dbReference>
<keyword evidence="5 11" id="KW-0732">Signal</keyword>
<keyword evidence="7" id="KW-1015">Disulfide bond</keyword>
<dbReference type="InterPro" id="IPR017948">
    <property type="entry name" value="TGFb_CS"/>
</dbReference>
<evidence type="ECO:0000256" key="2">
    <source>
        <dbReference type="ARBA" id="ARBA00006656"/>
    </source>
</evidence>
<dbReference type="GO" id="GO:0005615">
    <property type="term" value="C:extracellular space"/>
    <property type="evidence" value="ECO:0007669"/>
    <property type="project" value="UniProtKB-KW"/>
</dbReference>
<dbReference type="SMART" id="SM00204">
    <property type="entry name" value="TGFB"/>
    <property type="match status" value="1"/>
</dbReference>
<dbReference type="Gene3D" id="2.60.120.970">
    <property type="match status" value="1"/>
</dbReference>
<proteinExistence type="inferred from homology"/>
<dbReference type="PROSITE" id="PS51362">
    <property type="entry name" value="TGF_BETA_2"/>
    <property type="match status" value="1"/>
</dbReference>
<evidence type="ECO:0000259" key="12">
    <source>
        <dbReference type="PROSITE" id="PS51362"/>
    </source>
</evidence>
<dbReference type="PROSITE" id="PS00250">
    <property type="entry name" value="TGF_BETA_1"/>
    <property type="match status" value="1"/>
</dbReference>
<evidence type="ECO:0000256" key="10">
    <source>
        <dbReference type="SAM" id="MobiDB-lite"/>
    </source>
</evidence>
<evidence type="ECO:0000313" key="14">
    <source>
        <dbReference type="Proteomes" id="UP001152759"/>
    </source>
</evidence>
<keyword evidence="14" id="KW-1185">Reference proteome</keyword>
<dbReference type="InterPro" id="IPR001111">
    <property type="entry name" value="TGF-b_propeptide"/>
</dbReference>
<dbReference type="AlphaFoldDB" id="A0A9N9ZZ36"/>
<sequence>MICAKLFLILSFFVLMDCKDPRTALYMDNGFDQTTVYPLSRQEKREVEHEILNLLGLSARPRHVTNSTLKGGSAPRFLLDVYKSMLDNPRSRSTRSEFNLGGRDLQSIDESDVIMSFSSLYHHVSGVRHERGKRLWFDVSEVPAGETIVGVELRIYQMTNVSIKPVTGLVVTLYQVLDTDGERELEVVDSVNTTSSNEGWLLFNVTRAFASWVAIPSSNKGLYLSVHLNTRNAHEMRTEEAGLVTTATPGSEERQPFMVAFFKAKNPEKRVRSRRTREAERRRRKKSNDESSYPHNPLLSTAQHLSARSCQLQTLYVSFQDLAWQDWIISPDGYGASYCSGECNFPLNAHMNATNHAIVQTLVHLMSPSSVPKPCCAPTKLQSIYVLYHTDPYSVTLKKYHNMVVKSCGCH</sequence>
<dbReference type="Pfam" id="PF00688">
    <property type="entry name" value="TGFb_propeptide"/>
    <property type="match status" value="1"/>
</dbReference>
<keyword evidence="8" id="KW-0325">Glycoprotein</keyword>
<evidence type="ECO:0000256" key="8">
    <source>
        <dbReference type="ARBA" id="ARBA00023180"/>
    </source>
</evidence>
<comment type="similarity">
    <text evidence="2 9">Belongs to the TGF-beta family.</text>
</comment>
<feature type="region of interest" description="Disordered" evidence="10">
    <location>
        <begin position="268"/>
        <end position="298"/>
    </location>
</feature>
<dbReference type="InterPro" id="IPR001839">
    <property type="entry name" value="TGF-b_C"/>
</dbReference>
<dbReference type="PANTHER" id="PTHR11848">
    <property type="entry name" value="TGF-BETA FAMILY"/>
    <property type="match status" value="1"/>
</dbReference>
<dbReference type="FunFam" id="2.10.90.10:FF:000003">
    <property type="entry name" value="Bone morphogenetic protein 5"/>
    <property type="match status" value="1"/>
</dbReference>
<organism evidence="13 14">
    <name type="scientific">Bemisia tabaci</name>
    <name type="common">Sweetpotato whitefly</name>
    <name type="synonym">Aleurodes tabaci</name>
    <dbReference type="NCBI Taxonomy" id="7038"/>
    <lineage>
        <taxon>Eukaryota</taxon>
        <taxon>Metazoa</taxon>
        <taxon>Ecdysozoa</taxon>
        <taxon>Arthropoda</taxon>
        <taxon>Hexapoda</taxon>
        <taxon>Insecta</taxon>
        <taxon>Pterygota</taxon>
        <taxon>Neoptera</taxon>
        <taxon>Paraneoptera</taxon>
        <taxon>Hemiptera</taxon>
        <taxon>Sternorrhyncha</taxon>
        <taxon>Aleyrodoidea</taxon>
        <taxon>Aleyrodidae</taxon>
        <taxon>Aleyrodinae</taxon>
        <taxon>Bemisia</taxon>
    </lineage>
</organism>
<evidence type="ECO:0000256" key="3">
    <source>
        <dbReference type="ARBA" id="ARBA00022514"/>
    </source>
</evidence>